<sequence>MTNLKTLSGCILLALSLSACQNTQINTQSQITVPSAFNHAQAAQSQNELASWWKNWHDPVLNQLIEQGLQNSPDVKIALSRLNEARANARLAQTDLGAQVGLNGTVSVTRGNVDNPLSGSTRSALATNPLTAPLSGSDHTIKGTSTYGGFAASWEPDIFGGKRSDVDAARAATLGVQEQFYGAQVLLSSDIAEQYFQARALQLREQAAEQSIAALERMAQYVQGRFRAGLTTAYEVDEVNSKLSAMRSKYATLQTQFDQRVRNIAVLIGETPQTFRLPESTQNALLTPPAAPYGETPQDIINRRPDLRVRATQVQAYAAKLASAKADLLPRFTINFLGQGGRFGISGDESVKGWASLFSVGIQTPLFTNGRIHANIDAADARLKTALLEYDRALLQALADTDSAYQFQAALAQQNQLLQQAQQQSAKQAADAQTLFRYGSKTLDYALTSRVNAAQAQENLVQGQLAQAQALVGLYKSLGGGWAVSQ</sequence>
<keyword evidence="6" id="KW-1185">Reference proteome</keyword>
<gene>
    <name evidence="4" type="primary">ttgC</name>
    <name evidence="5" type="ORF">KEBURONENSIS_01787</name>
    <name evidence="4" type="ORF">KEBURONENSIS_01790</name>
</gene>
<feature type="coiled-coil region" evidence="3">
    <location>
        <begin position="404"/>
        <end position="431"/>
    </location>
</feature>
<feature type="chain" id="PRO_5015018964" evidence="2">
    <location>
        <begin position="22"/>
        <end position="486"/>
    </location>
</feature>
<name>A0A238HHK3_9NEIS</name>
<dbReference type="OrthoDB" id="9770517at2"/>
<keyword evidence="2" id="KW-0732">Signal</keyword>
<dbReference type="NCBIfam" id="TIGR01845">
    <property type="entry name" value="outer_NodT"/>
    <property type="match status" value="1"/>
</dbReference>
<keyword evidence="2" id="KW-1134">Transmembrane beta strand</keyword>
<dbReference type="AlphaFoldDB" id="A0A238HHK3"/>
<organism evidence="4">
    <name type="scientific">Kingella negevensis</name>
    <dbReference type="NCBI Taxonomy" id="1522312"/>
    <lineage>
        <taxon>Bacteria</taxon>
        <taxon>Pseudomonadati</taxon>
        <taxon>Pseudomonadota</taxon>
        <taxon>Betaproteobacteria</taxon>
        <taxon>Neisseriales</taxon>
        <taxon>Neisseriaceae</taxon>
        <taxon>Kingella</taxon>
    </lineage>
</organism>
<comment type="similarity">
    <text evidence="1 2">Belongs to the outer membrane factor (OMF) (TC 1.B.17) family.</text>
</comment>
<dbReference type="Gene3D" id="2.20.200.10">
    <property type="entry name" value="Outer membrane efflux proteins (OEP)"/>
    <property type="match status" value="1"/>
</dbReference>
<accession>A0A238HHK3</accession>
<feature type="coiled-coil region" evidence="3">
    <location>
        <begin position="198"/>
        <end position="256"/>
    </location>
</feature>
<dbReference type="GO" id="GO:0005886">
    <property type="term" value="C:plasma membrane"/>
    <property type="evidence" value="ECO:0007669"/>
    <property type="project" value="UniProtKB-SubCell"/>
</dbReference>
<evidence type="ECO:0000256" key="2">
    <source>
        <dbReference type="RuleBase" id="RU362097"/>
    </source>
</evidence>
<protein>
    <submittedName>
        <fullName evidence="4">Putative efflux pump outer membrane protein TtgC</fullName>
    </submittedName>
</protein>
<comment type="subcellular location">
    <subcellularLocation>
        <location evidence="2">Cell membrane</location>
        <topology evidence="2">Lipid-anchor</topology>
    </subcellularLocation>
</comment>
<reference evidence="4" key="1">
    <citation type="submission" date="2017-05" db="EMBL/GenBank/DDBJ databases">
        <authorList>
            <person name="Song R."/>
            <person name="Chenine A.L."/>
            <person name="Ruprecht R.M."/>
        </authorList>
    </citation>
    <scope>NUCLEOTIDE SEQUENCE</scope>
    <source>
        <strain evidence="4">Kingella_eburonensis</strain>
    </source>
</reference>
<evidence type="ECO:0000313" key="4">
    <source>
        <dbReference type="EMBL" id="SMQ12967.1"/>
    </source>
</evidence>
<dbReference type="RefSeq" id="WP_095063031.1">
    <property type="nucleotide sequence ID" value="NZ_FXUV02000045.1"/>
</dbReference>
<keyword evidence="3" id="KW-0175">Coiled coil</keyword>
<dbReference type="GO" id="GO:0015562">
    <property type="term" value="F:efflux transmembrane transporter activity"/>
    <property type="evidence" value="ECO:0007669"/>
    <property type="project" value="InterPro"/>
</dbReference>
<dbReference type="PANTHER" id="PTHR30203">
    <property type="entry name" value="OUTER MEMBRANE CATION EFFLUX PROTEIN"/>
    <property type="match status" value="1"/>
</dbReference>
<dbReference type="InterPro" id="IPR010131">
    <property type="entry name" value="MdtP/NodT-like"/>
</dbReference>
<dbReference type="EMBL" id="FXUV01000040">
    <property type="protein sequence ID" value="SMQ12967.1"/>
    <property type="molecule type" value="Genomic_DNA"/>
</dbReference>
<dbReference type="Pfam" id="PF02321">
    <property type="entry name" value="OEP"/>
    <property type="match status" value="2"/>
</dbReference>
<keyword evidence="2" id="KW-0564">Palmitate</keyword>
<feature type="signal peptide" evidence="2">
    <location>
        <begin position="1"/>
        <end position="21"/>
    </location>
</feature>
<evidence type="ECO:0000313" key="6">
    <source>
        <dbReference type="Proteomes" id="UP000215450"/>
    </source>
</evidence>
<dbReference type="EMBL" id="FXUV02000045">
    <property type="protein sequence ID" value="SNB79465.1"/>
    <property type="molecule type" value="Genomic_DNA"/>
</dbReference>
<evidence type="ECO:0000313" key="5">
    <source>
        <dbReference type="EMBL" id="SNB79465.1"/>
    </source>
</evidence>
<dbReference type="STRING" id="1522312.GCA_900177895_00176"/>
<keyword evidence="2" id="KW-0449">Lipoprotein</keyword>
<dbReference type="SUPFAM" id="SSF56954">
    <property type="entry name" value="Outer membrane efflux proteins (OEP)"/>
    <property type="match status" value="1"/>
</dbReference>
<dbReference type="Gene3D" id="1.20.1600.10">
    <property type="entry name" value="Outer membrane efflux proteins (OEP)"/>
    <property type="match status" value="1"/>
</dbReference>
<dbReference type="PROSITE" id="PS51257">
    <property type="entry name" value="PROKAR_LIPOPROTEIN"/>
    <property type="match status" value="1"/>
</dbReference>
<dbReference type="Proteomes" id="UP000215450">
    <property type="component" value="Unassembled WGS sequence"/>
</dbReference>
<proteinExistence type="inferred from homology"/>
<keyword evidence="2" id="KW-0472">Membrane</keyword>
<keyword evidence="2" id="KW-0812">Transmembrane</keyword>
<dbReference type="InterPro" id="IPR003423">
    <property type="entry name" value="OMP_efflux"/>
</dbReference>
<evidence type="ECO:0000256" key="3">
    <source>
        <dbReference type="SAM" id="Coils"/>
    </source>
</evidence>
<reference evidence="5 6" key="2">
    <citation type="submission" date="2017-06" db="EMBL/GenBank/DDBJ databases">
        <authorList>
            <person name="Kim H.J."/>
            <person name="Triplett B.A."/>
        </authorList>
    </citation>
    <scope>NUCLEOTIDE SEQUENCE [LARGE SCALE GENOMIC DNA]</scope>
    <source>
        <strain evidence="5">Kingella_eburonensis</strain>
    </source>
</reference>
<evidence type="ECO:0000256" key="1">
    <source>
        <dbReference type="ARBA" id="ARBA00007613"/>
    </source>
</evidence>